<name>A0ACC3S7B8_9PEZI</name>
<reference evidence="1" key="1">
    <citation type="submission" date="2024-02" db="EMBL/GenBank/DDBJ databases">
        <title>Metagenome Assembled Genome of Zalaria obscura JY119.</title>
        <authorList>
            <person name="Vighnesh L."/>
            <person name="Jagadeeshwari U."/>
            <person name="Venkata Ramana C."/>
            <person name="Sasikala C."/>
        </authorList>
    </citation>
    <scope>NUCLEOTIDE SEQUENCE</scope>
    <source>
        <strain evidence="1">JY119</strain>
    </source>
</reference>
<sequence>MANRILSNRKQGRQSQGLQATPVSKHPGQKSTPASSATSAEQKPQSPLPVDYQVLLLALAEEYIAAAHGMSATLARTQQRDDIDKYYDLISTGLGCIDAVLKNWKLDDPRMEARLRLRYAGLLHEDTDNDFEAEDALSRGITICERHRFLDLKYSMHHLLARLHAKSRPKAALKAIDKLLPELEGYQQTSWVYAFRFLRISLSLQSPSSPELQAALQNLRSISALAESHRHVAVIVASASLEAMVHLRANTSESVELAQRALATARTHQLDPQMEQLPQLLAFIDCLDLACALVNHNPDQAMAKMQAMQRAMDAAGQNSNWREDGTLGLPVGQIATPELQLDCGGIFRTSSNGHRTLVFRWLKRSQLYALGYTLSGISSLPKAALDSKTDKYLLEGMKLSSKDDFSGEKAPQPLNTAVALADWRALMHRTMLLSLVFAQSARSEWPAANKTLQALRKALAEDSSGSSELLQTAATYMNGVLMQANGHLEAASGCFSSPTLALPSNGAKSTDSLNDFRLLAIKAAKQAANTQLIAITMNLMTSMFFEGIIGEQAEKSAKVGKTLSQRAKSSLWQVVAGGMLSSTLEKCGKHEEAVVVWNDAQMDMEKGWSETLKRKFEDTMDES</sequence>
<evidence type="ECO:0000313" key="2">
    <source>
        <dbReference type="Proteomes" id="UP001320706"/>
    </source>
</evidence>
<organism evidence="1 2">
    <name type="scientific">Zalaria obscura</name>
    <dbReference type="NCBI Taxonomy" id="2024903"/>
    <lineage>
        <taxon>Eukaryota</taxon>
        <taxon>Fungi</taxon>
        <taxon>Dikarya</taxon>
        <taxon>Ascomycota</taxon>
        <taxon>Pezizomycotina</taxon>
        <taxon>Dothideomycetes</taxon>
        <taxon>Dothideomycetidae</taxon>
        <taxon>Dothideales</taxon>
        <taxon>Zalariaceae</taxon>
        <taxon>Zalaria</taxon>
    </lineage>
</organism>
<dbReference type="EMBL" id="JAMKPW020000038">
    <property type="protein sequence ID" value="KAK8200918.1"/>
    <property type="molecule type" value="Genomic_DNA"/>
</dbReference>
<gene>
    <name evidence="1" type="ORF">M8818_006237</name>
</gene>
<comment type="caution">
    <text evidence="1">The sequence shown here is derived from an EMBL/GenBank/DDBJ whole genome shotgun (WGS) entry which is preliminary data.</text>
</comment>
<keyword evidence="2" id="KW-1185">Reference proteome</keyword>
<evidence type="ECO:0000313" key="1">
    <source>
        <dbReference type="EMBL" id="KAK8200918.1"/>
    </source>
</evidence>
<protein>
    <submittedName>
        <fullName evidence="1">Uncharacterized protein</fullName>
    </submittedName>
</protein>
<accession>A0ACC3S7B8</accession>
<dbReference type="Proteomes" id="UP001320706">
    <property type="component" value="Unassembled WGS sequence"/>
</dbReference>
<proteinExistence type="predicted"/>